<dbReference type="EMBL" id="GANO01002454">
    <property type="protein sequence ID" value="JAB57417.1"/>
    <property type="molecule type" value="mRNA"/>
</dbReference>
<keyword evidence="3 7" id="KW-1133">Transmembrane helix</keyword>
<feature type="compositionally biased region" description="Basic residues" evidence="6">
    <location>
        <begin position="168"/>
        <end position="177"/>
    </location>
</feature>
<evidence type="ECO:0000256" key="3">
    <source>
        <dbReference type="ARBA" id="ARBA00022989"/>
    </source>
</evidence>
<dbReference type="GO" id="GO:0005789">
    <property type="term" value="C:endoplasmic reticulum membrane"/>
    <property type="evidence" value="ECO:0007669"/>
    <property type="project" value="TreeGrafter"/>
</dbReference>
<dbReference type="Pfam" id="PF09446">
    <property type="entry name" value="VMA21"/>
    <property type="match status" value="1"/>
</dbReference>
<evidence type="ECO:0000256" key="7">
    <source>
        <dbReference type="SAM" id="Phobius"/>
    </source>
</evidence>
<evidence type="ECO:0000313" key="8">
    <source>
        <dbReference type="EMBL" id="JAB57417.1"/>
    </source>
</evidence>
<dbReference type="InterPro" id="IPR019013">
    <property type="entry name" value="Vma21"/>
</dbReference>
<feature type="region of interest" description="Disordered" evidence="6">
    <location>
        <begin position="1"/>
        <end position="39"/>
    </location>
</feature>
<evidence type="ECO:0000256" key="1">
    <source>
        <dbReference type="ARBA" id="ARBA00022692"/>
    </source>
</evidence>
<proteinExistence type="evidence at transcript level"/>
<evidence type="ECO:0000256" key="2">
    <source>
        <dbReference type="ARBA" id="ARBA00022824"/>
    </source>
</evidence>
<reference evidence="8" key="1">
    <citation type="journal article" date="2014" name="Insect Biochem. Mol. Biol.">
        <title>An insight into the sialome of the frog biting fly, Corethrella appendiculata.</title>
        <authorList>
            <person name="Ribeiro J.M.C."/>
            <person name="Chagas A.C."/>
            <person name="Pham V.M."/>
            <person name="Lounibos L.P."/>
            <person name="Calvo E."/>
        </authorList>
    </citation>
    <scope>NUCLEOTIDE SEQUENCE</scope>
    <source>
        <tissue evidence="8">Salivary glands</tissue>
    </source>
</reference>
<accession>U5ES99</accession>
<organism evidence="8">
    <name type="scientific">Corethrella appendiculata</name>
    <dbReference type="NCBI Taxonomy" id="1370023"/>
    <lineage>
        <taxon>Eukaryota</taxon>
        <taxon>Metazoa</taxon>
        <taxon>Ecdysozoa</taxon>
        <taxon>Arthropoda</taxon>
        <taxon>Hexapoda</taxon>
        <taxon>Insecta</taxon>
        <taxon>Pterygota</taxon>
        <taxon>Neoptera</taxon>
        <taxon>Endopterygota</taxon>
        <taxon>Diptera</taxon>
        <taxon>Nematocera</taxon>
        <taxon>Culicoidea</taxon>
        <taxon>Chaoboridae</taxon>
        <taxon>Corethrella</taxon>
    </lineage>
</organism>
<keyword evidence="5" id="KW-0968">Cytoplasmic vesicle</keyword>
<keyword evidence="1 7" id="KW-0812">Transmembrane</keyword>
<evidence type="ECO:0000256" key="4">
    <source>
        <dbReference type="ARBA" id="ARBA00023136"/>
    </source>
</evidence>
<feature type="transmembrane region" description="Helical" evidence="7">
    <location>
        <begin position="49"/>
        <end position="72"/>
    </location>
</feature>
<keyword evidence="2" id="KW-0256">Endoplasmic reticulum</keyword>
<sequence>KQQNPQLQNNTKSNSDEKLPKPKKAKNKSKSNGEHSTEKETLPLFSKQAAFALFHLFIYSMAMFTLPFAAFFGTKHILLEYFHIDGFPNTCGSVIAAVVVVNLIIIMYAIRGFHETEEDEENEKHEKVEPKTPSANHQVKSVKQKQQQAKPTLPINITKDKFNEPKVQKSKKSKKQK</sequence>
<protein>
    <submittedName>
        <fullName evidence="8">Putative conserved plasma membrane protein</fullName>
    </submittedName>
</protein>
<dbReference type="AlphaFoldDB" id="U5ES99"/>
<keyword evidence="4 7" id="KW-0472">Membrane</keyword>
<evidence type="ECO:0000256" key="5">
    <source>
        <dbReference type="ARBA" id="ARBA00023329"/>
    </source>
</evidence>
<feature type="compositionally biased region" description="Polar residues" evidence="6">
    <location>
        <begin position="1"/>
        <end position="13"/>
    </location>
</feature>
<feature type="non-terminal residue" evidence="8">
    <location>
        <position position="1"/>
    </location>
</feature>
<dbReference type="PANTHER" id="PTHR31792:SF3">
    <property type="entry name" value="VACUOLAR ATPASE ASSEMBLY INTEGRAL MEMBRANE PROTEIN VMA21"/>
    <property type="match status" value="1"/>
</dbReference>
<name>U5ES99_9DIPT</name>
<feature type="transmembrane region" description="Helical" evidence="7">
    <location>
        <begin position="92"/>
        <end position="110"/>
    </location>
</feature>
<dbReference type="PANTHER" id="PTHR31792">
    <property type="entry name" value="VACUOLAR ATPASE ASSEMBLY INTEGRAL MEMBRANE PROTEIN VMA21"/>
    <property type="match status" value="1"/>
</dbReference>
<feature type="region of interest" description="Disordered" evidence="6">
    <location>
        <begin position="116"/>
        <end position="177"/>
    </location>
</feature>
<evidence type="ECO:0000256" key="6">
    <source>
        <dbReference type="SAM" id="MobiDB-lite"/>
    </source>
</evidence>
<dbReference type="GO" id="GO:0031410">
    <property type="term" value="C:cytoplasmic vesicle"/>
    <property type="evidence" value="ECO:0007669"/>
    <property type="project" value="UniProtKB-KW"/>
</dbReference>
<feature type="compositionally biased region" description="Basic and acidic residues" evidence="6">
    <location>
        <begin position="158"/>
        <end position="167"/>
    </location>
</feature>
<feature type="compositionally biased region" description="Low complexity" evidence="6">
    <location>
        <begin position="138"/>
        <end position="150"/>
    </location>
</feature>
<dbReference type="GO" id="GO:0070072">
    <property type="term" value="P:vacuolar proton-transporting V-type ATPase complex assembly"/>
    <property type="evidence" value="ECO:0007669"/>
    <property type="project" value="InterPro"/>
</dbReference>